<dbReference type="GO" id="GO:0005634">
    <property type="term" value="C:nucleus"/>
    <property type="evidence" value="ECO:0007669"/>
    <property type="project" value="InterPro"/>
</dbReference>
<accession>A0AAQ3QSQ3</accession>
<dbReference type="GO" id="GO:0003700">
    <property type="term" value="F:DNA-binding transcription factor activity"/>
    <property type="evidence" value="ECO:0007669"/>
    <property type="project" value="InterPro"/>
</dbReference>
<keyword evidence="3" id="KW-1185">Reference proteome</keyword>
<evidence type="ECO:0000313" key="3">
    <source>
        <dbReference type="Proteomes" id="UP001327560"/>
    </source>
</evidence>
<organism evidence="2 3">
    <name type="scientific">Canna indica</name>
    <name type="common">Indian-shot</name>
    <dbReference type="NCBI Taxonomy" id="4628"/>
    <lineage>
        <taxon>Eukaryota</taxon>
        <taxon>Viridiplantae</taxon>
        <taxon>Streptophyta</taxon>
        <taxon>Embryophyta</taxon>
        <taxon>Tracheophyta</taxon>
        <taxon>Spermatophyta</taxon>
        <taxon>Magnoliopsida</taxon>
        <taxon>Liliopsida</taxon>
        <taxon>Zingiberales</taxon>
        <taxon>Cannaceae</taxon>
        <taxon>Canna</taxon>
    </lineage>
</organism>
<evidence type="ECO:0000259" key="1">
    <source>
        <dbReference type="PROSITE" id="PS51297"/>
    </source>
</evidence>
<dbReference type="Pfam" id="PF01486">
    <property type="entry name" value="K-box"/>
    <property type="match status" value="1"/>
</dbReference>
<feature type="domain" description="K-box" evidence="1">
    <location>
        <begin position="1"/>
        <end position="88"/>
    </location>
</feature>
<dbReference type="InterPro" id="IPR002487">
    <property type="entry name" value="TF_Kbox"/>
</dbReference>
<reference evidence="2 3" key="1">
    <citation type="submission" date="2023-10" db="EMBL/GenBank/DDBJ databases">
        <title>Chromosome-scale genome assembly provides insights into flower coloration mechanisms of Canna indica.</title>
        <authorList>
            <person name="Li C."/>
        </authorList>
    </citation>
    <scope>NUCLEOTIDE SEQUENCE [LARGE SCALE GENOMIC DNA]</scope>
    <source>
        <tissue evidence="2">Flower</tissue>
    </source>
</reference>
<sequence length="139" mass="15856">MQNYLNHLKQINTNLRKEISQRLGEDLDGLDIDELRGLEQNMDEALKEVRERKYHLISTQTETYKKKLKSAQEGQRKLLQDLVIKDEESAYGFADDGLSSSEGALVLANGGSQLYAIRVQPNQPNLQGISYRSYDLRLA</sequence>
<protein>
    <submittedName>
        <fullName evidence="2">MADS-box transcription factor 16 isoform X2</fullName>
    </submittedName>
</protein>
<dbReference type="Proteomes" id="UP001327560">
    <property type="component" value="Chromosome 9"/>
</dbReference>
<name>A0AAQ3QSQ3_9LILI</name>
<gene>
    <name evidence="2" type="ORF">Cni_G27937</name>
</gene>
<dbReference type="AlphaFoldDB" id="A0AAQ3QSQ3"/>
<dbReference type="EMBL" id="CP136898">
    <property type="protein sequence ID" value="WOL19140.1"/>
    <property type="molecule type" value="Genomic_DNA"/>
</dbReference>
<evidence type="ECO:0000313" key="2">
    <source>
        <dbReference type="EMBL" id="WOL19140.1"/>
    </source>
</evidence>
<proteinExistence type="predicted"/>
<dbReference type="PROSITE" id="PS51297">
    <property type="entry name" value="K_BOX"/>
    <property type="match status" value="1"/>
</dbReference>